<protein>
    <submittedName>
        <fullName evidence="3">Uncharacterized protein</fullName>
    </submittedName>
</protein>
<dbReference type="AlphaFoldDB" id="A0A7S1QKT8"/>
<keyword evidence="2" id="KW-0732">Signal</keyword>
<accession>A0A7S1QKT8</accession>
<evidence type="ECO:0000313" key="3">
    <source>
        <dbReference type="EMBL" id="CAD9141791.1"/>
    </source>
</evidence>
<feature type="compositionally biased region" description="Basic and acidic residues" evidence="1">
    <location>
        <begin position="169"/>
        <end position="178"/>
    </location>
</feature>
<organism evidence="3">
    <name type="scientific">Alexandrium catenella</name>
    <name type="common">Red tide dinoflagellate</name>
    <name type="synonym">Gonyaulax catenella</name>
    <dbReference type="NCBI Taxonomy" id="2925"/>
    <lineage>
        <taxon>Eukaryota</taxon>
        <taxon>Sar</taxon>
        <taxon>Alveolata</taxon>
        <taxon>Dinophyceae</taxon>
        <taxon>Gonyaulacales</taxon>
        <taxon>Pyrocystaceae</taxon>
        <taxon>Alexandrium</taxon>
    </lineage>
</organism>
<feature type="chain" id="PRO_5031572329" evidence="2">
    <location>
        <begin position="23"/>
        <end position="242"/>
    </location>
</feature>
<proteinExistence type="predicted"/>
<gene>
    <name evidence="3" type="ORF">ACAT0790_LOCUS27318</name>
</gene>
<sequence>MSRRRLITLLVAAAQATDIVEGGTTCLNAVSSNYRSVSLIQATRDYLPPFGLEKPFAEDPATVRKQEADHVSQETWRSLLEARAGGAGHLVSHSVERALGASTAALATRGIFDATIIIMLVVIGGACCLLWHNNWSVQGAVDDSREMAGKAAGAAKKGTHAAAVRIEKVTRDRHREADPGASSSAAGLLTGVGSPLGSTSNKDSTSPDRSPGRESQRAGTGGQESARQASRHHNAAEATECC</sequence>
<evidence type="ECO:0000256" key="2">
    <source>
        <dbReference type="SAM" id="SignalP"/>
    </source>
</evidence>
<dbReference type="EMBL" id="HBGE01045304">
    <property type="protein sequence ID" value="CAD9141791.1"/>
    <property type="molecule type" value="Transcribed_RNA"/>
</dbReference>
<feature type="signal peptide" evidence="2">
    <location>
        <begin position="1"/>
        <end position="22"/>
    </location>
</feature>
<feature type="compositionally biased region" description="Polar residues" evidence="1">
    <location>
        <begin position="196"/>
        <end position="208"/>
    </location>
</feature>
<reference evidence="3" key="1">
    <citation type="submission" date="2021-01" db="EMBL/GenBank/DDBJ databases">
        <authorList>
            <person name="Corre E."/>
            <person name="Pelletier E."/>
            <person name="Niang G."/>
            <person name="Scheremetjew M."/>
            <person name="Finn R."/>
            <person name="Kale V."/>
            <person name="Holt S."/>
            <person name="Cochrane G."/>
            <person name="Meng A."/>
            <person name="Brown T."/>
            <person name="Cohen L."/>
        </authorList>
    </citation>
    <scope>NUCLEOTIDE SEQUENCE</scope>
    <source>
        <strain evidence="3">OF101</strain>
    </source>
</reference>
<evidence type="ECO:0000256" key="1">
    <source>
        <dbReference type="SAM" id="MobiDB-lite"/>
    </source>
</evidence>
<name>A0A7S1QKT8_ALECA</name>
<feature type="region of interest" description="Disordered" evidence="1">
    <location>
        <begin position="169"/>
        <end position="242"/>
    </location>
</feature>